<evidence type="ECO:0000256" key="8">
    <source>
        <dbReference type="ARBA" id="ARBA00022792"/>
    </source>
</evidence>
<dbReference type="InParanoid" id="A0A0V0R2B0"/>
<dbReference type="OrthoDB" id="270584at2759"/>
<keyword evidence="7" id="KW-0677">Repeat</keyword>
<evidence type="ECO:0000256" key="2">
    <source>
        <dbReference type="ARBA" id="ARBA00006375"/>
    </source>
</evidence>
<feature type="transmembrane region" description="Helical" evidence="16">
    <location>
        <begin position="225"/>
        <end position="245"/>
    </location>
</feature>
<feature type="repeat" description="Solcar" evidence="14">
    <location>
        <begin position="20"/>
        <end position="110"/>
    </location>
</feature>
<dbReference type="GO" id="GO:1990544">
    <property type="term" value="P:mitochondrial ATP transmembrane transport"/>
    <property type="evidence" value="ECO:0007669"/>
    <property type="project" value="InterPro"/>
</dbReference>
<comment type="caution">
    <text evidence="17">The sequence shown here is derived from an EMBL/GenBank/DDBJ whole genome shotgun (WGS) entry which is preliminary data.</text>
</comment>
<dbReference type="PANTHER" id="PTHR45635">
    <property type="entry name" value="ADP,ATP CARRIER PROTEIN 1-RELATED-RELATED"/>
    <property type="match status" value="1"/>
</dbReference>
<keyword evidence="8" id="KW-0999">Mitochondrion inner membrane</keyword>
<keyword evidence="10" id="KW-0496">Mitochondrion</keyword>
<reference evidence="17 18" key="1">
    <citation type="journal article" date="2015" name="Sci. Rep.">
        <title>Genome of the facultative scuticociliatosis pathogen Pseudocohnilembus persalinus provides insight into its virulence through horizontal gene transfer.</title>
        <authorList>
            <person name="Xiong J."/>
            <person name="Wang G."/>
            <person name="Cheng J."/>
            <person name="Tian M."/>
            <person name="Pan X."/>
            <person name="Warren A."/>
            <person name="Jiang C."/>
            <person name="Yuan D."/>
            <person name="Miao W."/>
        </authorList>
    </citation>
    <scope>NUCLEOTIDE SEQUENCE [LARGE SCALE GENOMIC DNA]</scope>
    <source>
        <strain evidence="17">36N120E</strain>
    </source>
</reference>
<dbReference type="Pfam" id="PF00153">
    <property type="entry name" value="Mito_carr"/>
    <property type="match status" value="3"/>
</dbReference>
<proteinExistence type="inferred from homology"/>
<sequence length="315" mass="35818">MSSNTSIQNKQKVQGNQSEKIFILNFFSGGIAGIISKTATAPLERVKLILQTESNNHKITNRYNGMVDCFLRTVKEEGFQSMWRGNWANVIRYFPTQALNFSFKGMTNNYLNVEEAKKNGTKTQYVLKSILGGGMAGCMTTCFVYPLDFARTMLAVDMGTHTSTERQFKGLKDCLQKVFAQDGIRGIYRGFNSCLFGIFIYRGLYFGIYDSGKSLLMTPEREKSFILRWIFAQAVVVFSETISYPTDTIKRAMMMQSINKEVKYKSSFHCFMELKNQHGFMGLMKGGFSNVVRGMGSSLCLVLYDEIQQMSQKLY</sequence>
<evidence type="ECO:0000256" key="6">
    <source>
        <dbReference type="ARBA" id="ARBA00022692"/>
    </source>
</evidence>
<evidence type="ECO:0000256" key="7">
    <source>
        <dbReference type="ARBA" id="ARBA00022737"/>
    </source>
</evidence>
<dbReference type="GO" id="GO:0005471">
    <property type="term" value="F:ATP:ADP antiporter activity"/>
    <property type="evidence" value="ECO:0007669"/>
    <property type="project" value="UniProtKB-UniRule"/>
</dbReference>
<dbReference type="Gene3D" id="1.50.40.10">
    <property type="entry name" value="Mitochondrial carrier domain"/>
    <property type="match status" value="1"/>
</dbReference>
<dbReference type="SUPFAM" id="SSF103506">
    <property type="entry name" value="Mitochondrial carrier"/>
    <property type="match status" value="1"/>
</dbReference>
<evidence type="ECO:0000313" key="18">
    <source>
        <dbReference type="Proteomes" id="UP000054937"/>
    </source>
</evidence>
<dbReference type="InterPro" id="IPR018108">
    <property type="entry name" value="MCP_transmembrane"/>
</dbReference>
<accession>A0A0V0R2B0</accession>
<evidence type="ECO:0000313" key="17">
    <source>
        <dbReference type="EMBL" id="KRX08652.1"/>
    </source>
</evidence>
<evidence type="ECO:0000256" key="10">
    <source>
        <dbReference type="ARBA" id="ARBA00023128"/>
    </source>
</evidence>
<dbReference type="AlphaFoldDB" id="A0A0V0R2B0"/>
<dbReference type="PANTHER" id="PTHR45635:SF14">
    <property type="entry name" value="ADP_ATP TRANSLOCASE"/>
    <property type="match status" value="1"/>
</dbReference>
<feature type="transmembrane region" description="Helical" evidence="16">
    <location>
        <begin position="186"/>
        <end position="205"/>
    </location>
</feature>
<evidence type="ECO:0000256" key="4">
    <source>
        <dbReference type="ARBA" id="ARBA00022448"/>
    </source>
</evidence>
<comment type="catalytic activity">
    <reaction evidence="12">
        <text>ADP(in) + ATP(out) = ADP(out) + ATP(in)</text>
        <dbReference type="Rhea" id="RHEA:34999"/>
        <dbReference type="ChEBI" id="CHEBI:30616"/>
        <dbReference type="ChEBI" id="CHEBI:456216"/>
    </reaction>
    <physiologicalReaction direction="left-to-right" evidence="12">
        <dbReference type="Rhea" id="RHEA:35000"/>
    </physiologicalReaction>
</comment>
<dbReference type="OMA" id="KDFFKIW"/>
<dbReference type="Proteomes" id="UP000054937">
    <property type="component" value="Unassembled WGS sequence"/>
</dbReference>
<dbReference type="GO" id="GO:0140021">
    <property type="term" value="P:mitochondrial ADP transmembrane transport"/>
    <property type="evidence" value="ECO:0007669"/>
    <property type="project" value="InterPro"/>
</dbReference>
<dbReference type="InterPro" id="IPR023395">
    <property type="entry name" value="MCP_dom_sf"/>
</dbReference>
<name>A0A0V0R2B0_PSEPJ</name>
<dbReference type="PRINTS" id="PR00927">
    <property type="entry name" value="ADPTRNSLCASE"/>
</dbReference>
<comment type="subcellular location">
    <subcellularLocation>
        <location evidence="16">Membrane</location>
        <topology evidence="16">Multi-pass membrane protein</topology>
    </subcellularLocation>
    <subcellularLocation>
        <location evidence="1">Mitochondrion inner membrane</location>
        <topology evidence="1">Multi-pass membrane protein</topology>
    </subcellularLocation>
</comment>
<feature type="repeat" description="Solcar" evidence="14">
    <location>
        <begin position="223"/>
        <end position="310"/>
    </location>
</feature>
<dbReference type="GO" id="GO:0005743">
    <property type="term" value="C:mitochondrial inner membrane"/>
    <property type="evidence" value="ECO:0007669"/>
    <property type="project" value="UniProtKB-SubCell"/>
</dbReference>
<keyword evidence="4 15" id="KW-0813">Transport</keyword>
<evidence type="ECO:0000256" key="14">
    <source>
        <dbReference type="PROSITE-ProRule" id="PRU00282"/>
    </source>
</evidence>
<evidence type="ECO:0000256" key="13">
    <source>
        <dbReference type="ARBA" id="ARBA00045250"/>
    </source>
</evidence>
<keyword evidence="9 16" id="KW-1133">Transmembrane helix</keyword>
<comment type="function">
    <text evidence="13">ADP:ATP antiporter that mediates import of ADP into the mitochondrial matrix for ATP synthesis, and export of ATP out to fuel the cell. Cycles between the cytoplasmic-open state (c-state) and the matrix-open state (m-state): operates by the alternating access mechanism with a single substrate-binding site intermittently exposed to either the cytosolic (c-state) or matrix (m-state) side of the inner mitochondrial membrane.</text>
</comment>
<comment type="function">
    <text evidence="16">Catalyzes the exchange of ADP and ATP across the membrane.</text>
</comment>
<comment type="caution">
    <text evidence="16">Lacks conserved residue(s) required for the propagation of feature annotation.</text>
</comment>
<comment type="similarity">
    <text evidence="2 15">Belongs to the mitochondrial carrier (TC 2.A.29) family.</text>
</comment>
<dbReference type="InterPro" id="IPR002067">
    <property type="entry name" value="MCP"/>
</dbReference>
<comment type="subunit">
    <text evidence="3 16">Monomer.</text>
</comment>
<evidence type="ECO:0000256" key="9">
    <source>
        <dbReference type="ARBA" id="ARBA00022989"/>
    </source>
</evidence>
<gene>
    <name evidence="17" type="ORF">PPERSA_03523</name>
</gene>
<keyword evidence="11 14" id="KW-0472">Membrane</keyword>
<dbReference type="PRINTS" id="PR00926">
    <property type="entry name" value="MITOCARRIER"/>
</dbReference>
<keyword evidence="6 14" id="KW-0812">Transmembrane</keyword>
<evidence type="ECO:0000256" key="16">
    <source>
        <dbReference type="RuleBase" id="RU368008"/>
    </source>
</evidence>
<keyword evidence="18" id="KW-1185">Reference proteome</keyword>
<organism evidence="17 18">
    <name type="scientific">Pseudocohnilembus persalinus</name>
    <name type="common">Ciliate</name>
    <dbReference type="NCBI Taxonomy" id="266149"/>
    <lineage>
        <taxon>Eukaryota</taxon>
        <taxon>Sar</taxon>
        <taxon>Alveolata</taxon>
        <taxon>Ciliophora</taxon>
        <taxon>Intramacronucleata</taxon>
        <taxon>Oligohymenophorea</taxon>
        <taxon>Scuticociliatia</taxon>
        <taxon>Philasterida</taxon>
        <taxon>Pseudocohnilembidae</taxon>
        <taxon>Pseudocohnilembus</taxon>
    </lineage>
</organism>
<evidence type="ECO:0000256" key="11">
    <source>
        <dbReference type="ARBA" id="ARBA00023136"/>
    </source>
</evidence>
<feature type="repeat" description="Solcar" evidence="14">
    <location>
        <begin position="124"/>
        <end position="215"/>
    </location>
</feature>
<evidence type="ECO:0000256" key="5">
    <source>
        <dbReference type="ARBA" id="ARBA00022449"/>
    </source>
</evidence>
<evidence type="ECO:0000256" key="1">
    <source>
        <dbReference type="ARBA" id="ARBA00004448"/>
    </source>
</evidence>
<dbReference type="EMBL" id="LDAU01000060">
    <property type="protein sequence ID" value="KRX08652.1"/>
    <property type="molecule type" value="Genomic_DNA"/>
</dbReference>
<evidence type="ECO:0000256" key="3">
    <source>
        <dbReference type="ARBA" id="ARBA00011245"/>
    </source>
</evidence>
<dbReference type="InterPro" id="IPR002113">
    <property type="entry name" value="ADT_euk_type"/>
</dbReference>
<evidence type="ECO:0000256" key="12">
    <source>
        <dbReference type="ARBA" id="ARBA00024143"/>
    </source>
</evidence>
<evidence type="ECO:0000256" key="15">
    <source>
        <dbReference type="RuleBase" id="RU000488"/>
    </source>
</evidence>
<dbReference type="PROSITE" id="PS50920">
    <property type="entry name" value="SOLCAR"/>
    <property type="match status" value="3"/>
</dbReference>
<protein>
    <recommendedName>
        <fullName evidence="16">ADP/ATP translocase</fullName>
    </recommendedName>
    <alternativeName>
        <fullName evidence="16">ADP,ATP carrier protein</fullName>
    </alternativeName>
</protein>
<keyword evidence="5" id="KW-0050">Antiport</keyword>